<evidence type="ECO:0000313" key="6">
    <source>
        <dbReference type="EMBL" id="SDK77531.1"/>
    </source>
</evidence>
<evidence type="ECO:0000256" key="2">
    <source>
        <dbReference type="ARBA" id="ARBA00022771"/>
    </source>
</evidence>
<protein>
    <submittedName>
        <fullName evidence="6">Transcriptional regulator, TraR/DksA family</fullName>
    </submittedName>
</protein>
<proteinExistence type="predicted"/>
<evidence type="ECO:0000256" key="4">
    <source>
        <dbReference type="PROSITE-ProRule" id="PRU00510"/>
    </source>
</evidence>
<dbReference type="SUPFAM" id="SSF57716">
    <property type="entry name" value="Glucocorticoid receptor-like (DNA-binding domain)"/>
    <property type="match status" value="1"/>
</dbReference>
<dbReference type="InterPro" id="IPR000962">
    <property type="entry name" value="Znf_DskA_TraR"/>
</dbReference>
<dbReference type="PANTHER" id="PTHR38777:SF1">
    <property type="entry name" value="DNAK SUPPRESSOR PROTEIN"/>
    <property type="match status" value="1"/>
</dbReference>
<dbReference type="Pfam" id="PF01258">
    <property type="entry name" value="zf-dskA_traR"/>
    <property type="match status" value="1"/>
</dbReference>
<accession>A0A1G9ENA9</accession>
<keyword evidence="7" id="KW-1185">Reference proteome</keyword>
<keyword evidence="3" id="KW-0862">Zinc</keyword>
<dbReference type="AlphaFoldDB" id="A0A1G9ENA9"/>
<dbReference type="GO" id="GO:0008270">
    <property type="term" value="F:zinc ion binding"/>
    <property type="evidence" value="ECO:0007669"/>
    <property type="project" value="UniProtKB-KW"/>
</dbReference>
<evidence type="ECO:0000259" key="5">
    <source>
        <dbReference type="Pfam" id="PF01258"/>
    </source>
</evidence>
<evidence type="ECO:0000256" key="1">
    <source>
        <dbReference type="ARBA" id="ARBA00022723"/>
    </source>
</evidence>
<dbReference type="RefSeq" id="WP_089724363.1">
    <property type="nucleotide sequence ID" value="NZ_FNGI01000001.1"/>
</dbReference>
<dbReference type="Proteomes" id="UP000198654">
    <property type="component" value="Unassembled WGS sequence"/>
</dbReference>
<gene>
    <name evidence="6" type="ORF">SAMN05661010_00040</name>
</gene>
<dbReference type="EMBL" id="FNGI01000001">
    <property type="protein sequence ID" value="SDK77531.1"/>
    <property type="molecule type" value="Genomic_DNA"/>
</dbReference>
<evidence type="ECO:0000313" key="7">
    <source>
        <dbReference type="Proteomes" id="UP000198654"/>
    </source>
</evidence>
<dbReference type="PROSITE" id="PS51128">
    <property type="entry name" value="ZF_DKSA_2"/>
    <property type="match status" value="1"/>
</dbReference>
<dbReference type="OrthoDB" id="962301at2"/>
<dbReference type="PANTHER" id="PTHR38777">
    <property type="entry name" value="FELS-2 PROPHAGE PROTEIN"/>
    <property type="match status" value="1"/>
</dbReference>
<organism evidence="6 7">
    <name type="scientific">Modicisalibacter muralis</name>
    <dbReference type="NCBI Taxonomy" id="119000"/>
    <lineage>
        <taxon>Bacteria</taxon>
        <taxon>Pseudomonadati</taxon>
        <taxon>Pseudomonadota</taxon>
        <taxon>Gammaproteobacteria</taxon>
        <taxon>Oceanospirillales</taxon>
        <taxon>Halomonadaceae</taxon>
        <taxon>Modicisalibacter</taxon>
    </lineage>
</organism>
<dbReference type="Gene3D" id="1.20.120.910">
    <property type="entry name" value="DksA, coiled-coil domain"/>
    <property type="match status" value="1"/>
</dbReference>
<reference evidence="6 7" key="1">
    <citation type="submission" date="2016-10" db="EMBL/GenBank/DDBJ databases">
        <authorList>
            <person name="de Groot N.N."/>
        </authorList>
    </citation>
    <scope>NUCLEOTIDE SEQUENCE [LARGE SCALE GENOMIC DNA]</scope>
    <source>
        <strain evidence="6 7">DSM 14789</strain>
    </source>
</reference>
<keyword evidence="1" id="KW-0479">Metal-binding</keyword>
<sequence>MADNADRAGEIIENRLEGMLGAIALPPRTFAEPICVDCDGEIPAARRQAAPWCVTCAPCQSIRERGSRR</sequence>
<keyword evidence="2" id="KW-0863">Zinc-finger</keyword>
<dbReference type="STRING" id="119000.SAMN05661010_00040"/>
<dbReference type="GO" id="GO:1900378">
    <property type="term" value="P:positive regulation of secondary metabolite biosynthetic process"/>
    <property type="evidence" value="ECO:0007669"/>
    <property type="project" value="TreeGrafter"/>
</dbReference>
<name>A0A1G9ENA9_9GAMM</name>
<evidence type="ECO:0000256" key="3">
    <source>
        <dbReference type="ARBA" id="ARBA00022833"/>
    </source>
</evidence>
<feature type="zinc finger region" description="dksA C4-type" evidence="4">
    <location>
        <begin position="35"/>
        <end position="59"/>
    </location>
</feature>
<feature type="domain" description="Zinc finger DksA/TraR C4-type" evidence="5">
    <location>
        <begin position="34"/>
        <end position="65"/>
    </location>
</feature>